<keyword evidence="1" id="KW-0812">Transmembrane</keyword>
<feature type="non-terminal residue" evidence="2">
    <location>
        <position position="1"/>
    </location>
</feature>
<organism evidence="2 3">
    <name type="scientific">Rotaria socialis</name>
    <dbReference type="NCBI Taxonomy" id="392032"/>
    <lineage>
        <taxon>Eukaryota</taxon>
        <taxon>Metazoa</taxon>
        <taxon>Spiralia</taxon>
        <taxon>Gnathifera</taxon>
        <taxon>Rotifera</taxon>
        <taxon>Eurotatoria</taxon>
        <taxon>Bdelloidea</taxon>
        <taxon>Philodinida</taxon>
        <taxon>Philodinidae</taxon>
        <taxon>Rotaria</taxon>
    </lineage>
</organism>
<dbReference type="AlphaFoldDB" id="A0A822BQV6"/>
<name>A0A822BQV6_9BILA</name>
<evidence type="ECO:0000256" key="1">
    <source>
        <dbReference type="SAM" id="Phobius"/>
    </source>
</evidence>
<sequence length="71" mass="8218">KELLALTARRWKSLNGSSTSDNDPYIDSHGSPPWLATTFNLTYELSQFAVYFQVLIFNCPPDFIFVYLFFC</sequence>
<evidence type="ECO:0000313" key="3">
    <source>
        <dbReference type="Proteomes" id="UP000663848"/>
    </source>
</evidence>
<dbReference type="Proteomes" id="UP000663848">
    <property type="component" value="Unassembled WGS sequence"/>
</dbReference>
<protein>
    <submittedName>
        <fullName evidence="2">Uncharacterized protein</fullName>
    </submittedName>
</protein>
<comment type="caution">
    <text evidence="2">The sequence shown here is derived from an EMBL/GenBank/DDBJ whole genome shotgun (WGS) entry which is preliminary data.</text>
</comment>
<gene>
    <name evidence="2" type="ORF">QYT958_LOCUS40439</name>
</gene>
<proteinExistence type="predicted"/>
<dbReference type="EMBL" id="CAJOBR010041700">
    <property type="protein sequence ID" value="CAF5027778.1"/>
    <property type="molecule type" value="Genomic_DNA"/>
</dbReference>
<feature type="transmembrane region" description="Helical" evidence="1">
    <location>
        <begin position="48"/>
        <end position="70"/>
    </location>
</feature>
<keyword evidence="1" id="KW-0472">Membrane</keyword>
<evidence type="ECO:0000313" key="2">
    <source>
        <dbReference type="EMBL" id="CAF5027778.1"/>
    </source>
</evidence>
<accession>A0A822BQV6</accession>
<keyword evidence="1" id="KW-1133">Transmembrane helix</keyword>
<reference evidence="2" key="1">
    <citation type="submission" date="2021-02" db="EMBL/GenBank/DDBJ databases">
        <authorList>
            <person name="Nowell W R."/>
        </authorList>
    </citation>
    <scope>NUCLEOTIDE SEQUENCE</scope>
</reference>